<dbReference type="InterPro" id="IPR016156">
    <property type="entry name" value="FAD/NAD-linked_Rdtase_dimer_sf"/>
</dbReference>
<dbReference type="InterPro" id="IPR036188">
    <property type="entry name" value="FAD/NAD-bd_sf"/>
</dbReference>
<dbReference type="SUPFAM" id="SSF55424">
    <property type="entry name" value="FAD/NAD-linked reductases, dimerisation (C-terminal) domain"/>
    <property type="match status" value="1"/>
</dbReference>
<comment type="cofactor">
    <cofactor evidence="1">
        <name>FAD</name>
        <dbReference type="ChEBI" id="CHEBI:57692"/>
    </cofactor>
</comment>
<protein>
    <submittedName>
        <fullName evidence="7">Nitrite reductase</fullName>
    </submittedName>
</protein>
<proteinExistence type="predicted"/>
<evidence type="ECO:0000313" key="8">
    <source>
        <dbReference type="Proteomes" id="UP000234847"/>
    </source>
</evidence>
<dbReference type="RefSeq" id="WP_101965930.1">
    <property type="nucleotide sequence ID" value="NZ_JACLBT010000004.1"/>
</dbReference>
<dbReference type="InterPro" id="IPR028202">
    <property type="entry name" value="Reductase_C"/>
</dbReference>
<name>A0AAX0VK85_MICLU</name>
<keyword evidence="4" id="KW-0560">Oxidoreductase</keyword>
<feature type="domain" description="Reductase C-terminal" evidence="6">
    <location>
        <begin position="341"/>
        <end position="427"/>
    </location>
</feature>
<dbReference type="PANTHER" id="PTHR43557:SF2">
    <property type="entry name" value="RIESKE DOMAIN-CONTAINING PROTEIN-RELATED"/>
    <property type="match status" value="1"/>
</dbReference>
<comment type="caution">
    <text evidence="7">The sequence shown here is derived from an EMBL/GenBank/DDBJ whole genome shotgun (WGS) entry which is preliminary data.</text>
</comment>
<dbReference type="Gene3D" id="3.50.50.60">
    <property type="entry name" value="FAD/NAD(P)-binding domain"/>
    <property type="match status" value="2"/>
</dbReference>
<evidence type="ECO:0000259" key="6">
    <source>
        <dbReference type="Pfam" id="PF14759"/>
    </source>
</evidence>
<evidence type="ECO:0000313" key="7">
    <source>
        <dbReference type="EMBL" id="PKZ81695.1"/>
    </source>
</evidence>
<dbReference type="PRINTS" id="PR00411">
    <property type="entry name" value="PNDRDTASEI"/>
</dbReference>
<evidence type="ECO:0000259" key="5">
    <source>
        <dbReference type="Pfam" id="PF07992"/>
    </source>
</evidence>
<dbReference type="EMBL" id="PKJT01000006">
    <property type="protein sequence ID" value="PKZ81695.1"/>
    <property type="molecule type" value="Genomic_DNA"/>
</dbReference>
<evidence type="ECO:0000256" key="3">
    <source>
        <dbReference type="ARBA" id="ARBA00022827"/>
    </source>
</evidence>
<dbReference type="GO" id="GO:0005737">
    <property type="term" value="C:cytoplasm"/>
    <property type="evidence" value="ECO:0007669"/>
    <property type="project" value="TreeGrafter"/>
</dbReference>
<keyword evidence="3" id="KW-0274">FAD</keyword>
<dbReference type="Proteomes" id="UP000234847">
    <property type="component" value="Unassembled WGS sequence"/>
</dbReference>
<dbReference type="Gene3D" id="3.30.390.30">
    <property type="match status" value="1"/>
</dbReference>
<dbReference type="Pfam" id="PF07992">
    <property type="entry name" value="Pyr_redox_2"/>
    <property type="match status" value="1"/>
</dbReference>
<gene>
    <name evidence="7" type="ORF">CYJ95_07465</name>
</gene>
<dbReference type="InterPro" id="IPR050446">
    <property type="entry name" value="FAD-oxidoreductase/Apoptosis"/>
</dbReference>
<dbReference type="Pfam" id="PF14759">
    <property type="entry name" value="Reductase_C"/>
    <property type="match status" value="1"/>
</dbReference>
<reference evidence="7 8" key="1">
    <citation type="submission" date="2017-12" db="EMBL/GenBank/DDBJ databases">
        <title>Phylogenetic diversity of female urinary microbiome.</title>
        <authorList>
            <person name="Thomas-White K."/>
            <person name="Wolfe A.J."/>
        </authorList>
    </citation>
    <scope>NUCLEOTIDE SEQUENCE [LARGE SCALE GENOMIC DNA]</scope>
    <source>
        <strain evidence="7 8">UMB0038</strain>
    </source>
</reference>
<dbReference type="SUPFAM" id="SSF51905">
    <property type="entry name" value="FAD/NAD(P)-binding domain"/>
    <property type="match status" value="1"/>
</dbReference>
<dbReference type="PRINTS" id="PR00368">
    <property type="entry name" value="FADPNR"/>
</dbReference>
<dbReference type="InterPro" id="IPR023753">
    <property type="entry name" value="FAD/NAD-binding_dom"/>
</dbReference>
<keyword evidence="2" id="KW-0285">Flavoprotein</keyword>
<organism evidence="7 8">
    <name type="scientific">Micrococcus luteus</name>
    <name type="common">Micrococcus lysodeikticus</name>
    <dbReference type="NCBI Taxonomy" id="1270"/>
    <lineage>
        <taxon>Bacteria</taxon>
        <taxon>Bacillati</taxon>
        <taxon>Actinomycetota</taxon>
        <taxon>Actinomycetes</taxon>
        <taxon>Micrococcales</taxon>
        <taxon>Micrococcaceae</taxon>
        <taxon>Micrococcus</taxon>
    </lineage>
</organism>
<feature type="domain" description="FAD/NAD(P)-binding" evidence="5">
    <location>
        <begin position="14"/>
        <end position="306"/>
    </location>
</feature>
<dbReference type="GO" id="GO:0016651">
    <property type="term" value="F:oxidoreductase activity, acting on NAD(P)H"/>
    <property type="evidence" value="ECO:0007669"/>
    <property type="project" value="TreeGrafter"/>
</dbReference>
<evidence type="ECO:0000256" key="4">
    <source>
        <dbReference type="ARBA" id="ARBA00023002"/>
    </source>
</evidence>
<accession>A0AAX0VK85</accession>
<evidence type="ECO:0000256" key="2">
    <source>
        <dbReference type="ARBA" id="ARBA00022630"/>
    </source>
</evidence>
<sequence length="429" mass="43716">MSHDVEAPAGVPGSVAVVGGGVAGFAVVRELRRRGFAGEIALVDPQGVPYDRPPLSKEFLTGDADARRLLLAPPAWFAEHGVELVEDLAVRVVPGGVHPDGGPAPHRVETASGRVLEADAVVLATGGRPRALDVAGADHPDLITLRTRADAETLRDRLTFGTEVAVVGGGFTGAEVAAAARRSLAAVTLVTGTDAPARAAVGPALAARLHRMHAEHGVAVEVGRAAWIEHRDADGGAALPAAHRLHLHDGRTVDADVVVLAGGTVPDTALAEDAGLEVADGVLTDATGRTTVPGILAVGDAARARGSAWAPSRHWEPALRSGAAAAAAILGEQADAPGAPWFWSDRYDAHVEAVGDMTVPAGGRIVDREVRGVVVASFALAADGTLRGAASIDDPMTVKAARRIIDRGIVVDAAALADPAVPVKSLARG</sequence>
<dbReference type="AlphaFoldDB" id="A0AAX0VK85"/>
<evidence type="ECO:0000256" key="1">
    <source>
        <dbReference type="ARBA" id="ARBA00001974"/>
    </source>
</evidence>
<dbReference type="PANTHER" id="PTHR43557">
    <property type="entry name" value="APOPTOSIS-INDUCING FACTOR 1"/>
    <property type="match status" value="1"/>
</dbReference>